<organism evidence="6 7">
    <name type="scientific">Candidatus Vogelbacteria bacterium CG10_big_fil_rev_8_21_14_0_10_50_13</name>
    <dbReference type="NCBI Taxonomy" id="1975044"/>
    <lineage>
        <taxon>Bacteria</taxon>
        <taxon>Candidatus Vogeliibacteriota</taxon>
    </lineage>
</organism>
<sequence>MIVAITKEKKVEILAKLKNEVVKAKTIVFVHFKGLPVAEANNLRQTLRESATKFLVAKKTLIRKALTEAGLAGELPALDGEVALAYGDEPLSPPKGVYEYEKKTQGQVKILGGIYEGEFRDTAMMITLAQIPSREVLLGQLVVILQSPIRGLAVALSEIAKQKS</sequence>
<dbReference type="SUPFAM" id="SSF160369">
    <property type="entry name" value="Ribosomal protein L10-like"/>
    <property type="match status" value="1"/>
</dbReference>
<name>A0A2H0RGE5_9BACT</name>
<dbReference type="InterPro" id="IPR022973">
    <property type="entry name" value="Ribosomal_uL10_bac"/>
</dbReference>
<reference evidence="6 7" key="1">
    <citation type="submission" date="2017-09" db="EMBL/GenBank/DDBJ databases">
        <title>Depth-based differentiation of microbial function through sediment-hosted aquifers and enrichment of novel symbionts in the deep terrestrial subsurface.</title>
        <authorList>
            <person name="Probst A.J."/>
            <person name="Ladd B."/>
            <person name="Jarett J.K."/>
            <person name="Geller-Mcgrath D.E."/>
            <person name="Sieber C.M."/>
            <person name="Emerson J.B."/>
            <person name="Anantharaman K."/>
            <person name="Thomas B.C."/>
            <person name="Malmstrom R."/>
            <person name="Stieglmeier M."/>
            <person name="Klingl A."/>
            <person name="Woyke T."/>
            <person name="Ryan C.M."/>
            <person name="Banfield J.F."/>
        </authorList>
    </citation>
    <scope>NUCLEOTIDE SEQUENCE [LARGE SCALE GENOMIC DNA]</scope>
    <source>
        <strain evidence="6">CG10_big_fil_rev_8_21_14_0_10_50_13</strain>
    </source>
</reference>
<comment type="caution">
    <text evidence="6">The sequence shown here is derived from an EMBL/GenBank/DDBJ whole genome shotgun (WGS) entry which is preliminary data.</text>
</comment>
<dbReference type="Pfam" id="PF00466">
    <property type="entry name" value="Ribosomal_L10"/>
    <property type="match status" value="1"/>
</dbReference>
<dbReference type="EMBL" id="PCYJ01000007">
    <property type="protein sequence ID" value="PIR45631.1"/>
    <property type="molecule type" value="Genomic_DNA"/>
</dbReference>
<evidence type="ECO:0000256" key="4">
    <source>
        <dbReference type="ARBA" id="ARBA00035202"/>
    </source>
</evidence>
<comment type="subunit">
    <text evidence="5">Part of the ribosomal stalk of the 50S ribosomal subunit. The N-terminus interacts with L11 and the large rRNA to form the base of the stalk. The C-terminus forms an elongated spine to which L12 dimers bind in a sequential fashion forming a multimeric L10(L12)X complex.</text>
</comment>
<dbReference type="PANTHER" id="PTHR11560">
    <property type="entry name" value="39S RIBOSOMAL PROTEIN L10, MITOCHONDRIAL"/>
    <property type="match status" value="1"/>
</dbReference>
<evidence type="ECO:0000256" key="5">
    <source>
        <dbReference type="HAMAP-Rule" id="MF_00362"/>
    </source>
</evidence>
<gene>
    <name evidence="5 6" type="primary">rplJ</name>
    <name evidence="6" type="ORF">COV09_00335</name>
</gene>
<keyword evidence="2 5" id="KW-0689">Ribosomal protein</keyword>
<dbReference type="InterPro" id="IPR047865">
    <property type="entry name" value="Ribosomal_uL10_bac_type"/>
</dbReference>
<dbReference type="InterPro" id="IPR001790">
    <property type="entry name" value="Ribosomal_uL10"/>
</dbReference>
<keyword evidence="5" id="KW-0699">rRNA-binding</keyword>
<dbReference type="NCBIfam" id="NF000955">
    <property type="entry name" value="PRK00099.1-1"/>
    <property type="match status" value="1"/>
</dbReference>
<dbReference type="AlphaFoldDB" id="A0A2H0RGE5"/>
<keyword evidence="3 5" id="KW-0687">Ribonucleoprotein</keyword>
<dbReference type="Proteomes" id="UP000230906">
    <property type="component" value="Unassembled WGS sequence"/>
</dbReference>
<protein>
    <recommendedName>
        <fullName evidence="4 5">Large ribosomal subunit protein uL10</fullName>
    </recommendedName>
</protein>
<evidence type="ECO:0000313" key="6">
    <source>
        <dbReference type="EMBL" id="PIR45631.1"/>
    </source>
</evidence>
<evidence type="ECO:0000313" key="7">
    <source>
        <dbReference type="Proteomes" id="UP000230906"/>
    </source>
</evidence>
<comment type="similarity">
    <text evidence="1 5">Belongs to the universal ribosomal protein uL10 family.</text>
</comment>
<dbReference type="GO" id="GO:1990904">
    <property type="term" value="C:ribonucleoprotein complex"/>
    <property type="evidence" value="ECO:0007669"/>
    <property type="project" value="UniProtKB-KW"/>
</dbReference>
<keyword evidence="5" id="KW-0694">RNA-binding</keyword>
<evidence type="ECO:0000256" key="3">
    <source>
        <dbReference type="ARBA" id="ARBA00023274"/>
    </source>
</evidence>
<dbReference type="GO" id="GO:0006412">
    <property type="term" value="P:translation"/>
    <property type="evidence" value="ECO:0007669"/>
    <property type="project" value="UniProtKB-UniRule"/>
</dbReference>
<dbReference type="CDD" id="cd05797">
    <property type="entry name" value="Ribosomal_L10"/>
    <property type="match status" value="1"/>
</dbReference>
<evidence type="ECO:0000256" key="1">
    <source>
        <dbReference type="ARBA" id="ARBA00008889"/>
    </source>
</evidence>
<comment type="function">
    <text evidence="5">Forms part of the ribosomal stalk, playing a central role in the interaction of the ribosome with GTP-bound translation factors.</text>
</comment>
<evidence type="ECO:0000256" key="2">
    <source>
        <dbReference type="ARBA" id="ARBA00022980"/>
    </source>
</evidence>
<dbReference type="Gene3D" id="6.10.250.290">
    <property type="match status" value="1"/>
</dbReference>
<dbReference type="Gene3D" id="3.30.70.1730">
    <property type="match status" value="1"/>
</dbReference>
<dbReference type="GO" id="GO:0005840">
    <property type="term" value="C:ribosome"/>
    <property type="evidence" value="ECO:0007669"/>
    <property type="project" value="UniProtKB-KW"/>
</dbReference>
<dbReference type="InterPro" id="IPR043141">
    <property type="entry name" value="Ribosomal_uL10-like_sf"/>
</dbReference>
<accession>A0A2H0RGE5</accession>
<dbReference type="GO" id="GO:0070180">
    <property type="term" value="F:large ribosomal subunit rRNA binding"/>
    <property type="evidence" value="ECO:0007669"/>
    <property type="project" value="UniProtKB-UniRule"/>
</dbReference>
<dbReference type="HAMAP" id="MF_00362">
    <property type="entry name" value="Ribosomal_uL10"/>
    <property type="match status" value="1"/>
</dbReference>
<proteinExistence type="inferred from homology"/>